<evidence type="ECO:0000259" key="4">
    <source>
        <dbReference type="Pfam" id="PF14380"/>
    </source>
</evidence>
<gene>
    <name evidence="5" type="ORF">NCGR_LOCUS22209</name>
</gene>
<dbReference type="InterPro" id="IPR032872">
    <property type="entry name" value="WAK_assoc_C"/>
</dbReference>
<name>A0A811NX73_9POAL</name>
<dbReference type="EMBL" id="CAJGYO010000005">
    <property type="protein sequence ID" value="CAD6232545.1"/>
    <property type="molecule type" value="Genomic_DNA"/>
</dbReference>
<dbReference type="Proteomes" id="UP000604825">
    <property type="component" value="Unassembled WGS sequence"/>
</dbReference>
<keyword evidence="1" id="KW-0325">Glycoprotein</keyword>
<dbReference type="OrthoDB" id="657943at2759"/>
<evidence type="ECO:0000256" key="3">
    <source>
        <dbReference type="SAM" id="SignalP"/>
    </source>
</evidence>
<feature type="signal peptide" evidence="3">
    <location>
        <begin position="1"/>
        <end position="29"/>
    </location>
</feature>
<keyword evidence="6" id="KW-1185">Reference proteome</keyword>
<feature type="region of interest" description="Disordered" evidence="2">
    <location>
        <begin position="43"/>
        <end position="73"/>
    </location>
</feature>
<keyword evidence="3" id="KW-0732">Signal</keyword>
<evidence type="ECO:0000313" key="6">
    <source>
        <dbReference type="Proteomes" id="UP000604825"/>
    </source>
</evidence>
<dbReference type="PANTHER" id="PTHR33138">
    <property type="entry name" value="OS01G0690200 PROTEIN"/>
    <property type="match status" value="1"/>
</dbReference>
<reference evidence="5" key="1">
    <citation type="submission" date="2020-10" db="EMBL/GenBank/DDBJ databases">
        <authorList>
            <person name="Han B."/>
            <person name="Lu T."/>
            <person name="Zhao Q."/>
            <person name="Huang X."/>
            <person name="Zhao Y."/>
        </authorList>
    </citation>
    <scope>NUCLEOTIDE SEQUENCE</scope>
</reference>
<protein>
    <recommendedName>
        <fullName evidence="4">Wall-associated receptor kinase C-terminal domain-containing protein</fullName>
    </recommendedName>
</protein>
<proteinExistence type="predicted"/>
<evidence type="ECO:0000256" key="1">
    <source>
        <dbReference type="ARBA" id="ARBA00023180"/>
    </source>
</evidence>
<feature type="chain" id="PRO_5032501570" description="Wall-associated receptor kinase C-terminal domain-containing protein" evidence="3">
    <location>
        <begin position="30"/>
        <end position="264"/>
    </location>
</feature>
<dbReference type="PANTHER" id="PTHR33138:SF83">
    <property type="entry name" value="OS01G0136700 PROTEIN"/>
    <property type="match status" value="1"/>
</dbReference>
<feature type="compositionally biased region" description="Low complexity" evidence="2">
    <location>
        <begin position="44"/>
        <end position="58"/>
    </location>
</feature>
<accession>A0A811NX73</accession>
<organism evidence="5 6">
    <name type="scientific">Miscanthus lutarioriparius</name>
    <dbReference type="NCBI Taxonomy" id="422564"/>
    <lineage>
        <taxon>Eukaryota</taxon>
        <taxon>Viridiplantae</taxon>
        <taxon>Streptophyta</taxon>
        <taxon>Embryophyta</taxon>
        <taxon>Tracheophyta</taxon>
        <taxon>Spermatophyta</taxon>
        <taxon>Magnoliopsida</taxon>
        <taxon>Liliopsida</taxon>
        <taxon>Poales</taxon>
        <taxon>Poaceae</taxon>
        <taxon>PACMAD clade</taxon>
        <taxon>Panicoideae</taxon>
        <taxon>Andropogonodae</taxon>
        <taxon>Andropogoneae</taxon>
        <taxon>Saccharinae</taxon>
        <taxon>Miscanthus</taxon>
    </lineage>
</organism>
<dbReference type="AlphaFoldDB" id="A0A811NX73"/>
<dbReference type="Pfam" id="PF14380">
    <property type="entry name" value="WAK_assoc"/>
    <property type="match status" value="1"/>
</dbReference>
<evidence type="ECO:0000313" key="5">
    <source>
        <dbReference type="EMBL" id="CAD6232545.1"/>
    </source>
</evidence>
<sequence length="264" mass="28607">MHACPVPAAGLLLCPAMLLLALLASPTTAVAVNTLRRPAWRRCAGTSPSPTRSGSPARIGRSAATGPSRSPATRARYPSYWKYQVMDIFYEDRSFIVTKVNLQEDGSYCDHMLIGNTASDLGVGPFKINNKNEELFFLRDCQGQARQLPRPCARVSCANHTNSFAWLAGKYSPDDIQKPLPGNCTVALMPVLGYQGAVAADYNRLIKGGFLLEHSFTAEDCTPCTQAGSKCSVDTGEDLLVCQCSDGEDSFICGEYNLNIYAYA</sequence>
<evidence type="ECO:0000256" key="2">
    <source>
        <dbReference type="SAM" id="MobiDB-lite"/>
    </source>
</evidence>
<comment type="caution">
    <text evidence="5">The sequence shown here is derived from an EMBL/GenBank/DDBJ whole genome shotgun (WGS) entry which is preliminary data.</text>
</comment>
<feature type="domain" description="Wall-associated receptor kinase C-terminal" evidence="4">
    <location>
        <begin position="159"/>
        <end position="247"/>
    </location>
</feature>